<sequence length="91" mass="9663">MDGSPKITKDGVSVAKAIQLKEGKTLENELEVGDGVGGSVTTVEGHTLGDPKSQKVEFEKPLILLSEKKISAVQDILLPFLRPPPLSADLL</sequence>
<accession>A0A9W9H6B6</accession>
<evidence type="ECO:0000256" key="1">
    <source>
        <dbReference type="ARBA" id="ARBA00006607"/>
    </source>
</evidence>
<organism evidence="4 5">
    <name type="scientific">Penicillium bovifimosum</name>
    <dbReference type="NCBI Taxonomy" id="126998"/>
    <lineage>
        <taxon>Eukaryota</taxon>
        <taxon>Fungi</taxon>
        <taxon>Dikarya</taxon>
        <taxon>Ascomycota</taxon>
        <taxon>Pezizomycotina</taxon>
        <taxon>Eurotiomycetes</taxon>
        <taxon>Eurotiomycetidae</taxon>
        <taxon>Eurotiales</taxon>
        <taxon>Aspergillaceae</taxon>
        <taxon>Penicillium</taxon>
    </lineage>
</organism>
<proteinExistence type="inferred from homology"/>
<gene>
    <name evidence="4" type="ORF">N7515_004086</name>
</gene>
<dbReference type="Gene3D" id="3.50.7.10">
    <property type="entry name" value="GroEL"/>
    <property type="match status" value="1"/>
</dbReference>
<reference evidence="4" key="2">
    <citation type="journal article" date="2023" name="IMA Fungus">
        <title>Comparative genomic study of the Penicillium genus elucidates a diverse pangenome and 15 lateral gene transfer events.</title>
        <authorList>
            <person name="Petersen C."/>
            <person name="Sorensen T."/>
            <person name="Nielsen M.R."/>
            <person name="Sondergaard T.E."/>
            <person name="Sorensen J.L."/>
            <person name="Fitzpatrick D.A."/>
            <person name="Frisvad J.C."/>
            <person name="Nielsen K.L."/>
        </authorList>
    </citation>
    <scope>NUCLEOTIDE SEQUENCE</scope>
    <source>
        <strain evidence="4">IBT 22155</strain>
    </source>
</reference>
<dbReference type="SUPFAM" id="SSF52029">
    <property type="entry name" value="GroEL apical domain-like"/>
    <property type="match status" value="1"/>
</dbReference>
<dbReference type="RefSeq" id="XP_056523887.1">
    <property type="nucleotide sequence ID" value="XM_056664830.1"/>
</dbReference>
<evidence type="ECO:0000313" key="5">
    <source>
        <dbReference type="Proteomes" id="UP001149079"/>
    </source>
</evidence>
<evidence type="ECO:0000256" key="3">
    <source>
        <dbReference type="SAM" id="MobiDB-lite"/>
    </source>
</evidence>
<dbReference type="Proteomes" id="UP001149079">
    <property type="component" value="Unassembled WGS sequence"/>
</dbReference>
<feature type="region of interest" description="Disordered" evidence="3">
    <location>
        <begin position="32"/>
        <end position="51"/>
    </location>
</feature>
<dbReference type="InterPro" id="IPR027409">
    <property type="entry name" value="GroEL-like_apical_dom_sf"/>
</dbReference>
<dbReference type="InterPro" id="IPR001844">
    <property type="entry name" value="Cpn60/GroEL"/>
</dbReference>
<dbReference type="EMBL" id="JAPQKL010000003">
    <property type="protein sequence ID" value="KAJ5139238.1"/>
    <property type="molecule type" value="Genomic_DNA"/>
</dbReference>
<dbReference type="AlphaFoldDB" id="A0A9W9H6B6"/>
<comment type="caution">
    <text evidence="4">The sequence shown here is derived from an EMBL/GenBank/DDBJ whole genome shotgun (WGS) entry which is preliminary data.</text>
</comment>
<dbReference type="GO" id="GO:0042026">
    <property type="term" value="P:protein refolding"/>
    <property type="evidence" value="ECO:0007669"/>
    <property type="project" value="InterPro"/>
</dbReference>
<dbReference type="OrthoDB" id="10542899at2759"/>
<comment type="similarity">
    <text evidence="1">Belongs to the chaperonin (HSP60) family.</text>
</comment>
<evidence type="ECO:0000256" key="2">
    <source>
        <dbReference type="ARBA" id="ARBA00023186"/>
    </source>
</evidence>
<dbReference type="GO" id="GO:0140662">
    <property type="term" value="F:ATP-dependent protein folding chaperone"/>
    <property type="evidence" value="ECO:0007669"/>
    <property type="project" value="InterPro"/>
</dbReference>
<reference evidence="4" key="1">
    <citation type="submission" date="2022-11" db="EMBL/GenBank/DDBJ databases">
        <authorList>
            <person name="Petersen C."/>
        </authorList>
    </citation>
    <scope>NUCLEOTIDE SEQUENCE</scope>
    <source>
        <strain evidence="4">IBT 22155</strain>
    </source>
</reference>
<name>A0A9W9H6B6_9EURO</name>
<keyword evidence="2" id="KW-0143">Chaperone</keyword>
<dbReference type="GeneID" id="81404000"/>
<keyword evidence="5" id="KW-1185">Reference proteome</keyword>
<dbReference type="PANTHER" id="PTHR45633">
    <property type="entry name" value="60 KDA HEAT SHOCK PROTEIN, MITOCHONDRIAL"/>
    <property type="match status" value="1"/>
</dbReference>
<protein>
    <submittedName>
        <fullName evidence="4">Uncharacterized protein</fullName>
    </submittedName>
</protein>
<evidence type="ECO:0000313" key="4">
    <source>
        <dbReference type="EMBL" id="KAJ5139238.1"/>
    </source>
</evidence>